<comment type="caution">
    <text evidence="2">The sequence shown here is derived from an EMBL/GenBank/DDBJ whole genome shotgun (WGS) entry which is preliminary data.</text>
</comment>
<feature type="compositionally biased region" description="Basic and acidic residues" evidence="1">
    <location>
        <begin position="1"/>
        <end position="19"/>
    </location>
</feature>
<sequence length="263" mass="29016">MTTTDLNDHPDDSTPDRDVAGTGPVLHQEDIEAVERAARAGYKGAAWDQLIHDLTGYVWAPMHALVYSGRIDSVTTGTPHGVLRTDLRALLRDSTEHRDELIARAVLTAPDMLRRHLEAGRWKPELGKSIRSFYLGTVAAAFWKAYRSWETQIDQERRRIRPDELLADEIRATGAPDPADAVERREAPRHILRAATPVQLEICARLLQGATQVEAAADLRLTNGAVSVRMRQLRSRARELVASGVIDHAVMPSGRKSNASGGA</sequence>
<protein>
    <submittedName>
        <fullName evidence="2">Uncharacterized protein</fullName>
    </submittedName>
</protein>
<reference evidence="2 3" key="2">
    <citation type="submission" date="2020-08" db="EMBL/GenBank/DDBJ databases">
        <authorList>
            <person name="Partida-Martinez L."/>
            <person name="Huntemann M."/>
            <person name="Clum A."/>
            <person name="Wang J."/>
            <person name="Palaniappan K."/>
            <person name="Ritter S."/>
            <person name="Chen I.-M."/>
            <person name="Stamatis D."/>
            <person name="Reddy T."/>
            <person name="O'Malley R."/>
            <person name="Daum C."/>
            <person name="Shapiro N."/>
            <person name="Ivanova N."/>
            <person name="Kyrpides N."/>
            <person name="Woyke T."/>
        </authorList>
    </citation>
    <scope>NUCLEOTIDE SEQUENCE [LARGE SCALE GENOMIC DNA]</scope>
    <source>
        <strain evidence="2 3">RAS26</strain>
    </source>
</reference>
<evidence type="ECO:0000313" key="2">
    <source>
        <dbReference type="EMBL" id="MBB2925546.1"/>
    </source>
</evidence>
<dbReference type="EMBL" id="JACHVX010000011">
    <property type="protein sequence ID" value="MBB2925546.1"/>
    <property type="molecule type" value="Genomic_DNA"/>
</dbReference>
<evidence type="ECO:0000313" key="3">
    <source>
        <dbReference type="Proteomes" id="UP000518206"/>
    </source>
</evidence>
<gene>
    <name evidence="2" type="ORF">FHR80_004493</name>
</gene>
<name>A0A7W4UJZ1_9CELL</name>
<proteinExistence type="predicted"/>
<dbReference type="AlphaFoldDB" id="A0A7W4UJZ1"/>
<accession>A0A7W4UJZ1</accession>
<reference evidence="2 3" key="1">
    <citation type="submission" date="2020-08" db="EMBL/GenBank/DDBJ databases">
        <title>The Agave Microbiome: Exploring the role of microbial communities in plant adaptations to desert environments.</title>
        <authorList>
            <person name="Partida-Martinez L.P."/>
        </authorList>
    </citation>
    <scope>NUCLEOTIDE SEQUENCE [LARGE SCALE GENOMIC DNA]</scope>
    <source>
        <strain evidence="2 3">RAS26</strain>
    </source>
</reference>
<dbReference type="Proteomes" id="UP000518206">
    <property type="component" value="Unassembled WGS sequence"/>
</dbReference>
<dbReference type="RefSeq" id="WP_183298253.1">
    <property type="nucleotide sequence ID" value="NZ_JACHVX010000011.1"/>
</dbReference>
<evidence type="ECO:0000256" key="1">
    <source>
        <dbReference type="SAM" id="MobiDB-lite"/>
    </source>
</evidence>
<organism evidence="2 3">
    <name type="scientific">Cellulomonas cellasea</name>
    <dbReference type="NCBI Taxonomy" id="43670"/>
    <lineage>
        <taxon>Bacteria</taxon>
        <taxon>Bacillati</taxon>
        <taxon>Actinomycetota</taxon>
        <taxon>Actinomycetes</taxon>
        <taxon>Micrococcales</taxon>
        <taxon>Cellulomonadaceae</taxon>
        <taxon>Cellulomonas</taxon>
    </lineage>
</organism>
<feature type="region of interest" description="Disordered" evidence="1">
    <location>
        <begin position="1"/>
        <end position="25"/>
    </location>
</feature>